<dbReference type="Proteomes" id="UP000770586">
    <property type="component" value="Unassembled WGS sequence"/>
</dbReference>
<feature type="transmembrane region" description="Helical" evidence="1">
    <location>
        <begin position="12"/>
        <end position="29"/>
    </location>
</feature>
<keyword evidence="1" id="KW-0472">Membrane</keyword>
<organism evidence="2 3">
    <name type="scientific">Halorubrum trapanicum</name>
    <dbReference type="NCBI Taxonomy" id="29284"/>
    <lineage>
        <taxon>Archaea</taxon>
        <taxon>Methanobacteriati</taxon>
        <taxon>Methanobacteriota</taxon>
        <taxon>Stenosarchaea group</taxon>
        <taxon>Halobacteria</taxon>
        <taxon>Halobacteriales</taxon>
        <taxon>Haloferacaceae</taxon>
        <taxon>Halorubrum</taxon>
    </lineage>
</organism>
<evidence type="ECO:0000313" key="2">
    <source>
        <dbReference type="EMBL" id="MBP1901302.1"/>
    </source>
</evidence>
<accession>A0A8J7RQA2</accession>
<dbReference type="InterPro" id="IPR058349">
    <property type="entry name" value="DUF8036"/>
</dbReference>
<dbReference type="AlphaFoldDB" id="A0A8J7RQA2"/>
<dbReference type="RefSeq" id="WP_245203196.1">
    <property type="nucleotide sequence ID" value="NZ_BAAADX010000005.1"/>
</dbReference>
<reference evidence="2 3" key="1">
    <citation type="submission" date="2021-03" db="EMBL/GenBank/DDBJ databases">
        <title>Genomic Encyclopedia of Type Strains, Phase IV (KMG-IV): sequencing the most valuable type-strain genomes for metagenomic binning, comparative biology and taxonomic classification.</title>
        <authorList>
            <person name="Goeker M."/>
        </authorList>
    </citation>
    <scope>NUCLEOTIDE SEQUENCE [LARGE SCALE GENOMIC DNA]</scope>
    <source>
        <strain evidence="2 3">DSM 12287</strain>
    </source>
</reference>
<gene>
    <name evidence="2" type="ORF">J2744_000972</name>
</gene>
<keyword evidence="1" id="KW-0812">Transmembrane</keyword>
<evidence type="ECO:0000256" key="1">
    <source>
        <dbReference type="SAM" id="Phobius"/>
    </source>
</evidence>
<feature type="transmembrane region" description="Helical" evidence="1">
    <location>
        <begin position="115"/>
        <end position="135"/>
    </location>
</feature>
<keyword evidence="1" id="KW-1133">Transmembrane helix</keyword>
<comment type="caution">
    <text evidence="2">The sequence shown here is derived from an EMBL/GenBank/DDBJ whole genome shotgun (WGS) entry which is preliminary data.</text>
</comment>
<dbReference type="Pfam" id="PF26119">
    <property type="entry name" value="DUF8036"/>
    <property type="match status" value="1"/>
</dbReference>
<evidence type="ECO:0000313" key="3">
    <source>
        <dbReference type="Proteomes" id="UP000770586"/>
    </source>
</evidence>
<feature type="transmembrane region" description="Helical" evidence="1">
    <location>
        <begin position="49"/>
        <end position="73"/>
    </location>
</feature>
<feature type="transmembrane region" description="Helical" evidence="1">
    <location>
        <begin position="85"/>
        <end position="109"/>
    </location>
</feature>
<proteinExistence type="predicted"/>
<protein>
    <submittedName>
        <fullName evidence="2">Small-conductance mechanosensitive channel</fullName>
    </submittedName>
</protein>
<name>A0A8J7RQA2_9EURY</name>
<keyword evidence="3" id="KW-1185">Reference proteome</keyword>
<sequence>MKRDLKPRSITALVTGIAIILAFGLVFVLPERLYSPPWGMLPPEIAILFQIKVFITTLNFLLLLTLTAIYITLYRDLPNKYTRSLLLLSLTLLLYAFTSNPVVQVVFGFSPRPDIGVFGFLPDLFIGIAIVVLLYQSQT</sequence>
<dbReference type="EMBL" id="JAGGKE010000003">
    <property type="protein sequence ID" value="MBP1901302.1"/>
    <property type="molecule type" value="Genomic_DNA"/>
</dbReference>